<evidence type="ECO:0000313" key="2">
    <source>
        <dbReference type="EMBL" id="MCP1675663.1"/>
    </source>
</evidence>
<comment type="caution">
    <text evidence="2">The sequence shown here is derived from an EMBL/GenBank/DDBJ whole genome shotgun (WGS) entry which is preliminary data.</text>
</comment>
<name>A0AAE3KCZ8_9GAMM</name>
<dbReference type="Proteomes" id="UP001205843">
    <property type="component" value="Unassembled WGS sequence"/>
</dbReference>
<dbReference type="Pfam" id="PF13986">
    <property type="entry name" value="DUF4224"/>
    <property type="match status" value="1"/>
</dbReference>
<gene>
    <name evidence="2" type="ORF">J2T57_002813</name>
</gene>
<accession>A0AAE3KCZ8</accession>
<dbReference type="EMBL" id="JALJXV010000006">
    <property type="protein sequence ID" value="MCP1675663.1"/>
    <property type="molecule type" value="Genomic_DNA"/>
</dbReference>
<feature type="domain" description="DUF4224" evidence="1">
    <location>
        <begin position="2"/>
        <end position="45"/>
    </location>
</feature>
<sequence>MLLSDDEIQSLTGYIRAADQRRWLDRNGYRYALGARGKPKVARDEAMRHLVGSDATHAITEPDWKHLP</sequence>
<evidence type="ECO:0000313" key="3">
    <source>
        <dbReference type="Proteomes" id="UP001205843"/>
    </source>
</evidence>
<keyword evidence="3" id="KW-1185">Reference proteome</keyword>
<reference evidence="2" key="1">
    <citation type="submission" date="2022-03" db="EMBL/GenBank/DDBJ databases">
        <title>Genomic Encyclopedia of Type Strains, Phase III (KMG-III): the genomes of soil and plant-associated and newly described type strains.</title>
        <authorList>
            <person name="Whitman W."/>
        </authorList>
    </citation>
    <scope>NUCLEOTIDE SEQUENCE</scope>
    <source>
        <strain evidence="2">ANL 6-2</strain>
    </source>
</reference>
<proteinExistence type="predicted"/>
<evidence type="ECO:0000259" key="1">
    <source>
        <dbReference type="Pfam" id="PF13986"/>
    </source>
</evidence>
<dbReference type="InterPro" id="IPR025319">
    <property type="entry name" value="DUF4224"/>
</dbReference>
<dbReference type="AlphaFoldDB" id="A0AAE3KCZ8"/>
<protein>
    <recommendedName>
        <fullName evidence="1">DUF4224 domain-containing protein</fullName>
    </recommendedName>
</protein>
<dbReference type="RefSeq" id="WP_366519106.1">
    <property type="nucleotide sequence ID" value="NZ_JALJXV010000006.1"/>
</dbReference>
<organism evidence="2 3">
    <name type="scientific">Natronocella acetinitrilica</name>
    <dbReference type="NCBI Taxonomy" id="414046"/>
    <lineage>
        <taxon>Bacteria</taxon>
        <taxon>Pseudomonadati</taxon>
        <taxon>Pseudomonadota</taxon>
        <taxon>Gammaproteobacteria</taxon>
        <taxon>Chromatiales</taxon>
        <taxon>Ectothiorhodospiraceae</taxon>
        <taxon>Natronocella</taxon>
    </lineage>
</organism>